<protein>
    <submittedName>
        <fullName evidence="1">Uncharacterized protein</fullName>
    </submittedName>
</protein>
<sequence length="227" mass="26576">MKFFHTRSLRFRLAAFIILVFVLLLALITTNNLIVFREIQNKIYDSMKETLVIYQNRLSESFETTENYLKNYAYDDVDVRIIDKNDLSTEQYFSAIYHVQKSFRSALNIYDMDGFFLYSTTGDTYIEETQSEITYDKYRNIQNVIYEKMKSDTFLTNTNKGKWFSLKVSGKYYLFRAFKIHDSYVGCWIDTEKMLQPLVGKELTQSVLLSDTNGTVISNIPPAGTIP</sequence>
<dbReference type="AlphaFoldDB" id="A0A1D3TSV1"/>
<organism evidence="1 2">
    <name type="scientific">Anaerobium acetethylicum</name>
    <dbReference type="NCBI Taxonomy" id="1619234"/>
    <lineage>
        <taxon>Bacteria</taxon>
        <taxon>Bacillati</taxon>
        <taxon>Bacillota</taxon>
        <taxon>Clostridia</taxon>
        <taxon>Lachnospirales</taxon>
        <taxon>Lachnospiraceae</taxon>
        <taxon>Anaerobium</taxon>
    </lineage>
</organism>
<accession>A0A1D3TSV1</accession>
<evidence type="ECO:0000313" key="2">
    <source>
        <dbReference type="Proteomes" id="UP000199315"/>
    </source>
</evidence>
<evidence type="ECO:0000313" key="1">
    <source>
        <dbReference type="EMBL" id="SCP96988.1"/>
    </source>
</evidence>
<dbReference type="EMBL" id="FMKA01000007">
    <property type="protein sequence ID" value="SCP96988.1"/>
    <property type="molecule type" value="Genomic_DNA"/>
</dbReference>
<dbReference type="STRING" id="1619234.SAMN05421730_100790"/>
<reference evidence="1 2" key="1">
    <citation type="submission" date="2016-09" db="EMBL/GenBank/DDBJ databases">
        <authorList>
            <person name="Capua I."/>
            <person name="De Benedictis P."/>
            <person name="Joannis T."/>
            <person name="Lombin L.H."/>
            <person name="Cattoli G."/>
        </authorList>
    </citation>
    <scope>NUCLEOTIDE SEQUENCE [LARGE SCALE GENOMIC DNA]</scope>
    <source>
        <strain evidence="1 2">GluBS11</strain>
    </source>
</reference>
<dbReference type="Proteomes" id="UP000199315">
    <property type="component" value="Unassembled WGS sequence"/>
</dbReference>
<proteinExistence type="predicted"/>
<gene>
    <name evidence="1" type="ORF">SAMN05421730_100790</name>
</gene>
<name>A0A1D3TSV1_9FIRM</name>
<keyword evidence="2" id="KW-1185">Reference proteome</keyword>